<name>A0A7W4Z8U3_9GAMM</name>
<dbReference type="InterPro" id="IPR046474">
    <property type="entry name" value="DUF6795"/>
</dbReference>
<dbReference type="RefSeq" id="WP_183458851.1">
    <property type="nucleotide sequence ID" value="NZ_JACHWZ010000007.1"/>
</dbReference>
<dbReference type="Pfam" id="PF20598">
    <property type="entry name" value="DUF6795"/>
    <property type="match status" value="1"/>
</dbReference>
<dbReference type="EMBL" id="JACHWZ010000007">
    <property type="protein sequence ID" value="MBB3060942.1"/>
    <property type="molecule type" value="Genomic_DNA"/>
</dbReference>
<sequence>MSMFGGKEVFLFSKVSGYLTYENKPASHITLRRLVECDGENYEDTIETNSDGFFSLEALTKKERAILPKEFVSHQKLIAEYEGKEFLIWETVKRSEEENAELEGKTLDFKCELTDDTRFIHMMLHSIGTNCTWNN</sequence>
<dbReference type="AlphaFoldDB" id="A0A7W4Z8U3"/>
<evidence type="ECO:0000259" key="1">
    <source>
        <dbReference type="Pfam" id="PF20598"/>
    </source>
</evidence>
<organism evidence="2 3">
    <name type="scientific">Microbulbifer rhizosphaerae</name>
    <dbReference type="NCBI Taxonomy" id="1562603"/>
    <lineage>
        <taxon>Bacteria</taxon>
        <taxon>Pseudomonadati</taxon>
        <taxon>Pseudomonadota</taxon>
        <taxon>Gammaproteobacteria</taxon>
        <taxon>Cellvibrionales</taxon>
        <taxon>Microbulbiferaceae</taxon>
        <taxon>Microbulbifer</taxon>
    </lineage>
</organism>
<protein>
    <recommendedName>
        <fullName evidence="1">DUF6795 domain-containing protein</fullName>
    </recommendedName>
</protein>
<dbReference type="Proteomes" id="UP000535937">
    <property type="component" value="Unassembled WGS sequence"/>
</dbReference>
<proteinExistence type="predicted"/>
<gene>
    <name evidence="2" type="ORF">FHS09_001772</name>
</gene>
<evidence type="ECO:0000313" key="3">
    <source>
        <dbReference type="Proteomes" id="UP000535937"/>
    </source>
</evidence>
<evidence type="ECO:0000313" key="2">
    <source>
        <dbReference type="EMBL" id="MBB3060942.1"/>
    </source>
</evidence>
<reference evidence="2 3" key="1">
    <citation type="submission" date="2020-08" db="EMBL/GenBank/DDBJ databases">
        <title>Genomic Encyclopedia of Type Strains, Phase III (KMG-III): the genomes of soil and plant-associated and newly described type strains.</title>
        <authorList>
            <person name="Whitman W."/>
        </authorList>
    </citation>
    <scope>NUCLEOTIDE SEQUENCE [LARGE SCALE GENOMIC DNA]</scope>
    <source>
        <strain evidence="2 3">CECT 8799</strain>
    </source>
</reference>
<feature type="domain" description="DUF6795" evidence="1">
    <location>
        <begin position="15"/>
        <end position="115"/>
    </location>
</feature>
<accession>A0A7W4Z8U3</accession>
<keyword evidence="3" id="KW-1185">Reference proteome</keyword>
<comment type="caution">
    <text evidence="2">The sequence shown here is derived from an EMBL/GenBank/DDBJ whole genome shotgun (WGS) entry which is preliminary data.</text>
</comment>